<protein>
    <submittedName>
        <fullName evidence="2">Linear amide C-N hydrolase</fullName>
    </submittedName>
</protein>
<dbReference type="Proteomes" id="UP001296706">
    <property type="component" value="Unassembled WGS sequence"/>
</dbReference>
<gene>
    <name evidence="2" type="ORF">HF577_00215</name>
</gene>
<dbReference type="RefSeq" id="WP_169393638.1">
    <property type="nucleotide sequence ID" value="NZ_BAAAJH010000016.1"/>
</dbReference>
<dbReference type="Pfam" id="PF03417">
    <property type="entry name" value="AAT"/>
    <property type="match status" value="1"/>
</dbReference>
<organism evidence="2 3">
    <name type="scientific">Pseudonocardia xinjiangensis</name>
    <dbReference type="NCBI Taxonomy" id="75289"/>
    <lineage>
        <taxon>Bacteria</taxon>
        <taxon>Bacillati</taxon>
        <taxon>Actinomycetota</taxon>
        <taxon>Actinomycetes</taxon>
        <taxon>Pseudonocardiales</taxon>
        <taxon>Pseudonocardiaceae</taxon>
        <taxon>Pseudonocardia</taxon>
    </lineage>
</organism>
<evidence type="ECO:0000313" key="3">
    <source>
        <dbReference type="Proteomes" id="UP001296706"/>
    </source>
</evidence>
<keyword evidence="3" id="KW-1185">Reference proteome</keyword>
<dbReference type="InterPro" id="IPR005079">
    <property type="entry name" value="Peptidase_C45_hydrolase"/>
</dbReference>
<dbReference type="PANTHER" id="PTHR35527:SF2">
    <property type="entry name" value="HYDROLASE"/>
    <property type="match status" value="1"/>
</dbReference>
<proteinExistence type="predicted"/>
<feature type="domain" description="Peptidase C45 hydrolase" evidence="1">
    <location>
        <begin position="115"/>
        <end position="287"/>
    </location>
</feature>
<dbReference type="InterPro" id="IPR052193">
    <property type="entry name" value="Peptidase_C59"/>
</dbReference>
<dbReference type="PANTHER" id="PTHR35527">
    <property type="entry name" value="CHOLOYLGLYCINE HYDROLASE"/>
    <property type="match status" value="1"/>
</dbReference>
<reference evidence="2 3" key="1">
    <citation type="submission" date="2020-04" db="EMBL/GenBank/DDBJ databases">
        <authorList>
            <person name="Klaysubun C."/>
            <person name="Duangmal K."/>
            <person name="Lipun K."/>
        </authorList>
    </citation>
    <scope>NUCLEOTIDE SEQUENCE [LARGE SCALE GENOMIC DNA]</scope>
    <source>
        <strain evidence="2 3">JCM 11839</strain>
    </source>
</reference>
<dbReference type="InterPro" id="IPR047794">
    <property type="entry name" value="C45_proenzyme-like"/>
</dbReference>
<dbReference type="EMBL" id="JAAXKY010000001">
    <property type="protein sequence ID" value="NMH75560.1"/>
    <property type="molecule type" value="Genomic_DNA"/>
</dbReference>
<dbReference type="InterPro" id="IPR029055">
    <property type="entry name" value="Ntn_hydrolases_N"/>
</dbReference>
<evidence type="ECO:0000313" key="2">
    <source>
        <dbReference type="EMBL" id="NMH75560.1"/>
    </source>
</evidence>
<comment type="caution">
    <text evidence="2">The sequence shown here is derived from an EMBL/GenBank/DDBJ whole genome shotgun (WGS) entry which is preliminary data.</text>
</comment>
<evidence type="ECO:0000259" key="1">
    <source>
        <dbReference type="Pfam" id="PF03417"/>
    </source>
</evidence>
<sequence>MPVTTEIVAGSSTDFMAVRHVTASGSQVEIGRALAAQARLAYDWAPVPANRVKARARRAWFARHWPQHLERMQGAAEALGLDLEADEVYLDGLTGIPTGSACSASYYPPASTVDGRAVLGRNYDFFTTSATALFALLAGAPAPDGNEPPMSSRPHVLTSVPDGGPATTVLSMNELDGCMEGINEHGLAVALLIADAESASGPVDAGPQVGVSSVQLPRFLLDTCATAAEAVDALLGAKQYDLGTPLHYLVADRSGDAFVWERGPGGDEHVVRADSGALCVTNHLVHRHRDPADLPADNAETMLTYQRYRTISERSAGDGLSGERMREALDAVRVDAATDMGYPVRTVWRTVFDLELGTMATRFYLGGAADGAPRYSPELEFAVAVPAAVLGER</sequence>
<dbReference type="Gene3D" id="3.60.60.10">
    <property type="entry name" value="Penicillin V Acylase, Chain A"/>
    <property type="match status" value="1"/>
</dbReference>
<keyword evidence="2" id="KW-0378">Hydrolase</keyword>
<dbReference type="NCBIfam" id="NF040521">
    <property type="entry name" value="C45_proenzyme"/>
    <property type="match status" value="1"/>
</dbReference>
<accession>A0ABX1R8X3</accession>
<dbReference type="SUPFAM" id="SSF56235">
    <property type="entry name" value="N-terminal nucleophile aminohydrolases (Ntn hydrolases)"/>
    <property type="match status" value="1"/>
</dbReference>
<name>A0ABX1R8X3_9PSEU</name>
<dbReference type="GO" id="GO:0016787">
    <property type="term" value="F:hydrolase activity"/>
    <property type="evidence" value="ECO:0007669"/>
    <property type="project" value="UniProtKB-KW"/>
</dbReference>